<proteinExistence type="predicted"/>
<keyword evidence="2" id="KW-1185">Reference proteome</keyword>
<comment type="caution">
    <text evidence="1">The sequence shown here is derived from an EMBL/GenBank/DDBJ whole genome shotgun (WGS) entry which is preliminary data.</text>
</comment>
<reference evidence="1" key="1">
    <citation type="submission" date="2014-10" db="EMBL/GenBank/DDBJ databases">
        <title>Genome sequencing of Vibrio caribbeanicus T14.</title>
        <authorList>
            <person name="Chan K.-G."/>
            <person name="Mohamad N.I."/>
        </authorList>
    </citation>
    <scope>NUCLEOTIDE SEQUENCE</scope>
    <source>
        <strain evidence="1">T14</strain>
    </source>
</reference>
<accession>A0ACC4P0A1</accession>
<protein>
    <submittedName>
        <fullName evidence="1">MerR family transcriptional regulator</fullName>
    </submittedName>
</protein>
<sequence>MYIGELSKRTGVSVKAIRHYEEIGLIKTPLRKDKYRVYDASYIDVLAMIQLAKRLGFSLSELKAIAQAKTEKGLVPMDLLVREINKKRELLLTQQKTISLKLAGLTELEQSVAQYNACLLESLEPSAQT</sequence>
<evidence type="ECO:0000313" key="1">
    <source>
        <dbReference type="EMBL" id="KHD26148.1"/>
    </source>
</evidence>
<organism evidence="1 2">
    <name type="scientific">Vibrio caribbeanicus</name>
    <dbReference type="NCBI Taxonomy" id="701175"/>
    <lineage>
        <taxon>Bacteria</taxon>
        <taxon>Pseudomonadati</taxon>
        <taxon>Pseudomonadota</taxon>
        <taxon>Gammaproteobacteria</taxon>
        <taxon>Vibrionales</taxon>
        <taxon>Vibrionaceae</taxon>
        <taxon>Vibrio</taxon>
    </lineage>
</organism>
<gene>
    <name evidence="1" type="ORF">NM09_05230</name>
</gene>
<evidence type="ECO:0000313" key="2">
    <source>
        <dbReference type="Proteomes" id="UP000030421"/>
    </source>
</evidence>
<dbReference type="EMBL" id="JRWR01000003">
    <property type="protein sequence ID" value="KHD26148.1"/>
    <property type="molecule type" value="Genomic_DNA"/>
</dbReference>
<name>A0ACC4P0A1_9VIBR</name>
<dbReference type="Proteomes" id="UP000030421">
    <property type="component" value="Unassembled WGS sequence"/>
</dbReference>